<reference evidence="1 2" key="1">
    <citation type="journal article" date="2015" name="Genome Announc.">
        <title>Draft Genome Sequences of Marine Isolates of Thalassomonas viridans and Thalassomonas actiniarum.</title>
        <authorList>
            <person name="Olonade I."/>
            <person name="van Zyl L.J."/>
            <person name="Trindade M."/>
        </authorList>
    </citation>
    <scope>NUCLEOTIDE SEQUENCE [LARGE SCALE GENOMIC DNA]</scope>
    <source>
        <strain evidence="1 2">A5K-106</strain>
    </source>
</reference>
<name>A0AAE9YT90_9GAMM</name>
<dbReference type="EMBL" id="CP059735">
    <property type="protein sequence ID" value="WDE00352.1"/>
    <property type="molecule type" value="Genomic_DNA"/>
</dbReference>
<dbReference type="RefSeq" id="WP_152646821.1">
    <property type="nucleotide sequence ID" value="NZ_CP059735.1"/>
</dbReference>
<dbReference type="Proteomes" id="UP000032568">
    <property type="component" value="Chromosome"/>
</dbReference>
<evidence type="ECO:0000313" key="2">
    <source>
        <dbReference type="Proteomes" id="UP000032568"/>
    </source>
</evidence>
<gene>
    <name evidence="1" type="ORF">SG35_006840</name>
</gene>
<proteinExistence type="predicted"/>
<dbReference type="KEGG" id="tact:SG35_006840"/>
<dbReference type="AlphaFoldDB" id="A0AAE9YT90"/>
<evidence type="ECO:0000313" key="1">
    <source>
        <dbReference type="EMBL" id="WDE00352.1"/>
    </source>
</evidence>
<protein>
    <submittedName>
        <fullName evidence="1">Uncharacterized protein</fullName>
    </submittedName>
</protein>
<reference evidence="1 2" key="2">
    <citation type="journal article" date="2022" name="Mar. Drugs">
        <title>Bioassay-Guided Fractionation Leads to the Detection of Cholic Acid Generated by the Rare Thalassomonas sp.</title>
        <authorList>
            <person name="Pheiffer F."/>
            <person name="Schneider Y.K."/>
            <person name="Hansen E.H."/>
            <person name="Andersen J.H."/>
            <person name="Isaksson J."/>
            <person name="Busche T."/>
            <person name="R C."/>
            <person name="Kalinowski J."/>
            <person name="Zyl L.V."/>
            <person name="Trindade M."/>
        </authorList>
    </citation>
    <scope>NUCLEOTIDE SEQUENCE [LARGE SCALE GENOMIC DNA]</scope>
    <source>
        <strain evidence="1 2">A5K-106</strain>
    </source>
</reference>
<keyword evidence="2" id="KW-1185">Reference proteome</keyword>
<organism evidence="1 2">
    <name type="scientific">Thalassomonas actiniarum</name>
    <dbReference type="NCBI Taxonomy" id="485447"/>
    <lineage>
        <taxon>Bacteria</taxon>
        <taxon>Pseudomonadati</taxon>
        <taxon>Pseudomonadota</taxon>
        <taxon>Gammaproteobacteria</taxon>
        <taxon>Alteromonadales</taxon>
        <taxon>Colwelliaceae</taxon>
        <taxon>Thalassomonas</taxon>
    </lineage>
</organism>
<sequence>MPKKDDNCYCINHPDEVMIKNDGFSAITSLKKEAGEVIFDPGSGVPIITYMCLKCGYIENYTAQFDESWNS</sequence>
<accession>A0AAE9YT90</accession>